<evidence type="ECO:0000313" key="1">
    <source>
        <dbReference type="EMBL" id="KAI4316996.1"/>
    </source>
</evidence>
<accession>A0ACB9M1G8</accession>
<organism evidence="1 2">
    <name type="scientific">Bauhinia variegata</name>
    <name type="common">Purple orchid tree</name>
    <name type="synonym">Phanera variegata</name>
    <dbReference type="NCBI Taxonomy" id="167791"/>
    <lineage>
        <taxon>Eukaryota</taxon>
        <taxon>Viridiplantae</taxon>
        <taxon>Streptophyta</taxon>
        <taxon>Embryophyta</taxon>
        <taxon>Tracheophyta</taxon>
        <taxon>Spermatophyta</taxon>
        <taxon>Magnoliopsida</taxon>
        <taxon>eudicotyledons</taxon>
        <taxon>Gunneridae</taxon>
        <taxon>Pentapetalae</taxon>
        <taxon>rosids</taxon>
        <taxon>fabids</taxon>
        <taxon>Fabales</taxon>
        <taxon>Fabaceae</taxon>
        <taxon>Cercidoideae</taxon>
        <taxon>Cercideae</taxon>
        <taxon>Bauhiniinae</taxon>
        <taxon>Bauhinia</taxon>
    </lineage>
</organism>
<dbReference type="EMBL" id="CM039435">
    <property type="protein sequence ID" value="KAI4316996.1"/>
    <property type="molecule type" value="Genomic_DNA"/>
</dbReference>
<name>A0ACB9M1G8_BAUVA</name>
<proteinExistence type="predicted"/>
<sequence>MTKHGVYSIPSRPASHLFPLSSALRFACSQVSLHMETKLLGSVVREPNPSLPSGMTQLQLMGKRLSFVIVPVVFYNLIHTLQVIQTFRLLEEIIGAPMCSVHKTFYVHISICIDSN</sequence>
<reference evidence="1 2" key="1">
    <citation type="journal article" date="2022" name="DNA Res.">
        <title>Chromosomal-level genome assembly of the orchid tree Bauhinia variegata (Leguminosae; Cercidoideae) supports the allotetraploid origin hypothesis of Bauhinia.</title>
        <authorList>
            <person name="Zhong Y."/>
            <person name="Chen Y."/>
            <person name="Zheng D."/>
            <person name="Pang J."/>
            <person name="Liu Y."/>
            <person name="Luo S."/>
            <person name="Meng S."/>
            <person name="Qian L."/>
            <person name="Wei D."/>
            <person name="Dai S."/>
            <person name="Zhou R."/>
        </authorList>
    </citation>
    <scope>NUCLEOTIDE SEQUENCE [LARGE SCALE GENOMIC DNA]</scope>
    <source>
        <strain evidence="1">BV-YZ2020</strain>
    </source>
</reference>
<protein>
    <submittedName>
        <fullName evidence="1">Uncharacterized protein</fullName>
    </submittedName>
</protein>
<keyword evidence="2" id="KW-1185">Reference proteome</keyword>
<comment type="caution">
    <text evidence="1">The sequence shown here is derived from an EMBL/GenBank/DDBJ whole genome shotgun (WGS) entry which is preliminary data.</text>
</comment>
<gene>
    <name evidence="1" type="ORF">L6164_024911</name>
</gene>
<dbReference type="Proteomes" id="UP000828941">
    <property type="component" value="Chromosome 10"/>
</dbReference>
<evidence type="ECO:0000313" key="2">
    <source>
        <dbReference type="Proteomes" id="UP000828941"/>
    </source>
</evidence>